<comment type="caution">
    <text evidence="1">The sequence shown here is derived from an EMBL/GenBank/DDBJ whole genome shotgun (WGS) entry which is preliminary data.</text>
</comment>
<organism evidence="1 2">
    <name type="scientific">Ambrosiozyma monospora</name>
    <name type="common">Yeast</name>
    <name type="synonym">Endomycopsis monosporus</name>
    <dbReference type="NCBI Taxonomy" id="43982"/>
    <lineage>
        <taxon>Eukaryota</taxon>
        <taxon>Fungi</taxon>
        <taxon>Dikarya</taxon>
        <taxon>Ascomycota</taxon>
        <taxon>Saccharomycotina</taxon>
        <taxon>Pichiomycetes</taxon>
        <taxon>Pichiales</taxon>
        <taxon>Pichiaceae</taxon>
        <taxon>Ambrosiozyma</taxon>
    </lineage>
</organism>
<proteinExistence type="predicted"/>
<evidence type="ECO:0000313" key="1">
    <source>
        <dbReference type="EMBL" id="GME77476.1"/>
    </source>
</evidence>
<dbReference type="Proteomes" id="UP001165064">
    <property type="component" value="Unassembled WGS sequence"/>
</dbReference>
<keyword evidence="2" id="KW-1185">Reference proteome</keyword>
<name>A0ACB5SZF5_AMBMO</name>
<evidence type="ECO:0000313" key="2">
    <source>
        <dbReference type="Proteomes" id="UP001165064"/>
    </source>
</evidence>
<accession>A0ACB5SZF5</accession>
<protein>
    <submittedName>
        <fullName evidence="1">Unnamed protein product</fullName>
    </submittedName>
</protein>
<reference evidence="1" key="1">
    <citation type="submission" date="2023-04" db="EMBL/GenBank/DDBJ databases">
        <title>Ambrosiozyma monospora NBRC 10751.</title>
        <authorList>
            <person name="Ichikawa N."/>
            <person name="Sato H."/>
            <person name="Tonouchi N."/>
        </authorList>
    </citation>
    <scope>NUCLEOTIDE SEQUENCE</scope>
    <source>
        <strain evidence="1">NBRC 10751</strain>
    </source>
</reference>
<gene>
    <name evidence="1" type="ORF">Amon02_000305000</name>
</gene>
<sequence>MKLYIDSDPFLKYRPFYEQTQSSNIFLNHWHEVAASALFYLALMLVAPTINTIIFGENYTKITKKRLKINFDIHVVAMVQSVTSVILCIPMFFHPMLKENPVMGTYDFAAFVAAFTTGYFIWDLFYCCVLYFDLFGVQFLFHAVAALVVFASTFYPFCAPIIPFFLIFDQR</sequence>
<dbReference type="EMBL" id="BSXS01001862">
    <property type="protein sequence ID" value="GME77476.1"/>
    <property type="molecule type" value="Genomic_DNA"/>
</dbReference>